<dbReference type="STRING" id="39492.ERS852540_01645"/>
<feature type="transmembrane region" description="Helical" evidence="5">
    <location>
        <begin position="90"/>
        <end position="109"/>
    </location>
</feature>
<feature type="transmembrane region" description="Helical" evidence="5">
    <location>
        <begin position="259"/>
        <end position="278"/>
    </location>
</feature>
<keyword evidence="4 5" id="KW-0472">Membrane</keyword>
<feature type="transmembrane region" description="Helical" evidence="5">
    <location>
        <begin position="48"/>
        <end position="69"/>
    </location>
</feature>
<dbReference type="OrthoDB" id="2039442at2"/>
<dbReference type="InterPro" id="IPR003339">
    <property type="entry name" value="ABC/ECF_trnsptr_transmembrane"/>
</dbReference>
<evidence type="ECO:0000313" key="7">
    <source>
        <dbReference type="Proteomes" id="UP000095662"/>
    </source>
</evidence>
<feature type="transmembrane region" description="Helical" evidence="5">
    <location>
        <begin position="12"/>
        <end position="42"/>
    </location>
</feature>
<protein>
    <submittedName>
        <fullName evidence="6">ABC-type cobalt transport system, permease component CbiQ and related transporters</fullName>
    </submittedName>
</protein>
<evidence type="ECO:0000313" key="6">
    <source>
        <dbReference type="EMBL" id="CUQ88097.1"/>
    </source>
</evidence>
<reference evidence="6 7" key="1">
    <citation type="submission" date="2015-09" db="EMBL/GenBank/DDBJ databases">
        <authorList>
            <consortium name="Pathogen Informatics"/>
        </authorList>
    </citation>
    <scope>NUCLEOTIDE SEQUENCE [LARGE SCALE GENOMIC DNA]</scope>
    <source>
        <strain evidence="6 7">2789STDY5834928</strain>
    </source>
</reference>
<dbReference type="CDD" id="cd16914">
    <property type="entry name" value="EcfT"/>
    <property type="match status" value="1"/>
</dbReference>
<gene>
    <name evidence="6" type="ORF">ERS852540_01645</name>
</gene>
<comment type="subcellular location">
    <subcellularLocation>
        <location evidence="1">Membrane</location>
        <topology evidence="1">Multi-pass membrane protein</topology>
    </subcellularLocation>
</comment>
<evidence type="ECO:0000256" key="5">
    <source>
        <dbReference type="SAM" id="Phobius"/>
    </source>
</evidence>
<organism evidence="6 7">
    <name type="scientific">[Eubacterium] siraeum</name>
    <dbReference type="NCBI Taxonomy" id="39492"/>
    <lineage>
        <taxon>Bacteria</taxon>
        <taxon>Bacillati</taxon>
        <taxon>Bacillota</taxon>
        <taxon>Clostridia</taxon>
        <taxon>Eubacteriales</taxon>
        <taxon>Oscillospiraceae</taxon>
        <taxon>Oscillospiraceae incertae sedis</taxon>
    </lineage>
</organism>
<evidence type="ECO:0000256" key="4">
    <source>
        <dbReference type="ARBA" id="ARBA00023136"/>
    </source>
</evidence>
<evidence type="ECO:0000256" key="2">
    <source>
        <dbReference type="ARBA" id="ARBA00022692"/>
    </source>
</evidence>
<proteinExistence type="predicted"/>
<dbReference type="EMBL" id="CZBY01000013">
    <property type="protein sequence ID" value="CUQ88097.1"/>
    <property type="molecule type" value="Genomic_DNA"/>
</dbReference>
<dbReference type="Proteomes" id="UP000095662">
    <property type="component" value="Unassembled WGS sequence"/>
</dbReference>
<dbReference type="GO" id="GO:0005886">
    <property type="term" value="C:plasma membrane"/>
    <property type="evidence" value="ECO:0007669"/>
    <property type="project" value="UniProtKB-ARBA"/>
</dbReference>
<evidence type="ECO:0000256" key="3">
    <source>
        <dbReference type="ARBA" id="ARBA00022989"/>
    </source>
</evidence>
<evidence type="ECO:0000256" key="1">
    <source>
        <dbReference type="ARBA" id="ARBA00004141"/>
    </source>
</evidence>
<name>A0A174ZQS3_9FIRM</name>
<accession>A0A174ZQS3</accession>
<keyword evidence="2 5" id="KW-0812">Transmembrane</keyword>
<feature type="transmembrane region" description="Helical" evidence="5">
    <location>
        <begin position="220"/>
        <end position="239"/>
    </location>
</feature>
<dbReference type="AlphaFoldDB" id="A0A174ZQS3"/>
<feature type="transmembrane region" description="Helical" evidence="5">
    <location>
        <begin position="121"/>
        <end position="139"/>
    </location>
</feature>
<dbReference type="Pfam" id="PF02361">
    <property type="entry name" value="CbiQ"/>
    <property type="match status" value="1"/>
</dbReference>
<sequence>MERSHPVTAAMYFLSVILITAIVQSPVFMAEALVCSAVFAFLLNGKTAARTLFVMLPMALLAAVINLLFSNRGITELAKLPSGNSITLETLIFSLFTGAMTISLVMWFIGLNKCMTSDKTVYLLGKALPSLALLLSMTLRSVPMFARRAKQAAAAQRFVGNDIYEGGLRSRIRSGVHVLSVAVTDTLEHSAYTARSMKYRGYGTAKRTAYSIFRFAPADFIIMSVTVICTTAIIILFASGKAYYLYYPEFILPMTAFDISADVFWLILCAMPVAAELYSRFKRRERNGAL</sequence>
<keyword evidence="3 5" id="KW-1133">Transmembrane helix</keyword>